<dbReference type="Proteomes" id="UP001221413">
    <property type="component" value="Unassembled WGS sequence"/>
</dbReference>
<dbReference type="EMBL" id="JAQGDS010000002">
    <property type="protein sequence ID" value="KAJ6263113.1"/>
    <property type="molecule type" value="Genomic_DNA"/>
</dbReference>
<reference evidence="1" key="1">
    <citation type="submission" date="2023-01" db="EMBL/GenBank/DDBJ databases">
        <title>The chitinases involved in constricting ring structure development in the nematode-trapping fungus Drechslerella dactyloides.</title>
        <authorList>
            <person name="Wang R."/>
            <person name="Zhang L."/>
            <person name="Tang P."/>
            <person name="Li S."/>
            <person name="Liang L."/>
        </authorList>
    </citation>
    <scope>NUCLEOTIDE SEQUENCE</scope>
    <source>
        <strain evidence="1">YMF1.00031</strain>
    </source>
</reference>
<keyword evidence="2" id="KW-1185">Reference proteome</keyword>
<sequence length="103" mass="12077">MDIWTGGMMTRHRSRRAEVETRHRQCIREPERALQRRAGWPVSWLLAGGCWPTYKSVRSTRRRPGVGSSRQPGWMRDFNQVTIIIAGPDRLPIAWMKSQHPIR</sequence>
<accession>A0AAD6J245</accession>
<evidence type="ECO:0000313" key="1">
    <source>
        <dbReference type="EMBL" id="KAJ6263113.1"/>
    </source>
</evidence>
<dbReference type="AlphaFoldDB" id="A0AAD6J245"/>
<organism evidence="1 2">
    <name type="scientific">Drechslerella dactyloides</name>
    <name type="common">Nematode-trapping fungus</name>
    <name type="synonym">Arthrobotrys dactyloides</name>
    <dbReference type="NCBI Taxonomy" id="74499"/>
    <lineage>
        <taxon>Eukaryota</taxon>
        <taxon>Fungi</taxon>
        <taxon>Dikarya</taxon>
        <taxon>Ascomycota</taxon>
        <taxon>Pezizomycotina</taxon>
        <taxon>Orbiliomycetes</taxon>
        <taxon>Orbiliales</taxon>
        <taxon>Orbiliaceae</taxon>
        <taxon>Drechslerella</taxon>
    </lineage>
</organism>
<protein>
    <submittedName>
        <fullName evidence="1">Uncharacterized protein</fullName>
    </submittedName>
</protein>
<evidence type="ECO:0000313" key="2">
    <source>
        <dbReference type="Proteomes" id="UP001221413"/>
    </source>
</evidence>
<gene>
    <name evidence="1" type="ORF">Dda_1672</name>
</gene>
<comment type="caution">
    <text evidence="1">The sequence shown here is derived from an EMBL/GenBank/DDBJ whole genome shotgun (WGS) entry which is preliminary data.</text>
</comment>
<name>A0AAD6J245_DREDA</name>
<proteinExistence type="predicted"/>